<dbReference type="PROSITE" id="PS50113">
    <property type="entry name" value="PAC"/>
    <property type="match status" value="1"/>
</dbReference>
<dbReference type="SMART" id="SM00044">
    <property type="entry name" value="CYCc"/>
    <property type="match status" value="1"/>
</dbReference>
<keyword evidence="4" id="KW-0547">Nucleotide-binding</keyword>
<evidence type="ECO:0000256" key="5">
    <source>
        <dbReference type="ARBA" id="ARBA00022777"/>
    </source>
</evidence>
<dbReference type="CDD" id="cd07302">
    <property type="entry name" value="CHD"/>
    <property type="match status" value="1"/>
</dbReference>
<comment type="caution">
    <text evidence="16">The sequence shown here is derived from an EMBL/GenBank/DDBJ whole genome shotgun (WGS) entry which is preliminary data.</text>
</comment>
<dbReference type="Pfam" id="PF13185">
    <property type="entry name" value="GAF_2"/>
    <property type="match status" value="1"/>
</dbReference>
<dbReference type="PROSITE" id="PS50125">
    <property type="entry name" value="GUANYLATE_CYCLASE_2"/>
    <property type="match status" value="1"/>
</dbReference>
<dbReference type="PROSITE" id="PS50110">
    <property type="entry name" value="RESPONSE_REGULATORY"/>
    <property type="match status" value="1"/>
</dbReference>
<evidence type="ECO:0000256" key="9">
    <source>
        <dbReference type="PROSITE-ProRule" id="PRU00169"/>
    </source>
</evidence>
<dbReference type="InterPro" id="IPR011006">
    <property type="entry name" value="CheY-like_superfamily"/>
</dbReference>
<keyword evidence="3" id="KW-0812">Transmembrane</keyword>
<dbReference type="PROSITE" id="PS00452">
    <property type="entry name" value="GUANYLATE_CYCLASE_1"/>
    <property type="match status" value="1"/>
</dbReference>
<dbReference type="Gene3D" id="3.30.450.20">
    <property type="entry name" value="PAS domain"/>
    <property type="match status" value="1"/>
</dbReference>
<feature type="modified residue" description="4-aspartylphosphate" evidence="9">
    <location>
        <position position="62"/>
    </location>
</feature>
<evidence type="ECO:0000256" key="2">
    <source>
        <dbReference type="ARBA" id="ARBA00022679"/>
    </source>
</evidence>
<dbReference type="Proteomes" id="UP000702425">
    <property type="component" value="Unassembled WGS sequence"/>
</dbReference>
<dbReference type="NCBIfam" id="TIGR00229">
    <property type="entry name" value="sensory_box"/>
    <property type="match status" value="1"/>
</dbReference>
<proteinExistence type="inferred from homology"/>
<evidence type="ECO:0000313" key="16">
    <source>
        <dbReference type="EMBL" id="NQE35395.1"/>
    </source>
</evidence>
<dbReference type="PANTHER" id="PTHR11920:SF335">
    <property type="entry name" value="GUANYLATE CYCLASE"/>
    <property type="match status" value="1"/>
</dbReference>
<dbReference type="EMBL" id="SRRZ01000054">
    <property type="protein sequence ID" value="NQE35395.1"/>
    <property type="molecule type" value="Genomic_DNA"/>
</dbReference>
<evidence type="ECO:0000256" key="10">
    <source>
        <dbReference type="RuleBase" id="RU000405"/>
    </source>
</evidence>
<evidence type="ECO:0000259" key="15">
    <source>
        <dbReference type="PROSITE" id="PS50125"/>
    </source>
</evidence>
<keyword evidence="11" id="KW-0175">Coiled coil</keyword>
<dbReference type="Gene3D" id="3.30.70.1230">
    <property type="entry name" value="Nucleotide cyclase"/>
    <property type="match status" value="1"/>
</dbReference>
<dbReference type="EC" id="4.6.1.1" evidence="16"/>
<keyword evidence="9" id="KW-0597">Phosphoprotein</keyword>
<gene>
    <name evidence="16" type="primary">cya_13</name>
    <name evidence="16" type="ORF">E5S67_03126</name>
</gene>
<dbReference type="SUPFAM" id="SSF55785">
    <property type="entry name" value="PYP-like sensor domain (PAS domain)"/>
    <property type="match status" value="1"/>
</dbReference>
<dbReference type="Pfam" id="PF13426">
    <property type="entry name" value="PAS_9"/>
    <property type="match status" value="1"/>
</dbReference>
<dbReference type="InterPro" id="IPR029787">
    <property type="entry name" value="Nucleotide_cyclase"/>
</dbReference>
<dbReference type="InterPro" id="IPR001789">
    <property type="entry name" value="Sig_transdc_resp-reg_receiver"/>
</dbReference>
<evidence type="ECO:0000256" key="3">
    <source>
        <dbReference type="ARBA" id="ARBA00022692"/>
    </source>
</evidence>
<evidence type="ECO:0000256" key="1">
    <source>
        <dbReference type="ARBA" id="ARBA00004370"/>
    </source>
</evidence>
<dbReference type="SMART" id="SM00448">
    <property type="entry name" value="REC"/>
    <property type="match status" value="1"/>
</dbReference>
<dbReference type="InterPro" id="IPR000700">
    <property type="entry name" value="PAS-assoc_C"/>
</dbReference>
<dbReference type="InterPro" id="IPR018297">
    <property type="entry name" value="A/G_cyclase_CS"/>
</dbReference>
<comment type="similarity">
    <text evidence="10">Belongs to the adenylyl cyclase class-4/guanylyl cyclase family.</text>
</comment>
<keyword evidence="5" id="KW-0418">Kinase</keyword>
<dbReference type="Gene3D" id="3.30.450.40">
    <property type="match status" value="1"/>
</dbReference>
<sequence length="675" mass="75526">MMNDYPLPATPKDILIVDDMPDNLRLLSTMLTSYGYHVRKAINGQLALQGAQISPPDLILLDINMPKMNGYEVCEQLKLNEKTKDIPVIFISALNDVLEKVKAFQVGGIDYITKPFQVEEVLARVENQLSLRSLQSKLQQQARELHDRNSRLHEEIAERQRAEESIRFLLETTRAIGEAVDFHSALEVILHQVGETIGWDVGEAWIPDAEGTFLQSARGWYASSASLESFRSKSEQLTFPMNVGLPGRVWASKKPEWVEDVSRGYPDFCRSQIALELGFKAGFGVPILIGDEVLAVLVFFKVSSSRKDAQFIDIFNAVGTQLGSLIQRKQAEELLRITQEKYHSIVENAMEGIFQSTPSGRYLSANPALAKLYGYDSPEELMSEIKNIAQQLYVDPERRLEFVAAMDAENAVLGFESMVCRKDGSWIWVSENVRAVRDSKGEIIYYEGTVSDITERKLAQEELKIQQEQSEKLLLNILPKPIAERLKAEQTTIADSFAEVSVLFADIVGFTELSARMSPTELVKRLNVIFSHFDQLAEKYGVEKIKTIGDAYMVVGGLPTPRHDHAEAIAQMALGMQAQIAKLSAETGEKLAIRVGINSGPVVAGVIGVSKFTYDLWGDTVNVAARMEATGFAGRIQVTDVTYKLLKDKYLFERRGVIPVKGKGDMMTYWLLQNK</sequence>
<dbReference type="InterPro" id="IPR001610">
    <property type="entry name" value="PAC"/>
</dbReference>
<keyword evidence="7" id="KW-0472">Membrane</keyword>
<dbReference type="InterPro" id="IPR035965">
    <property type="entry name" value="PAS-like_dom_sf"/>
</dbReference>
<dbReference type="Pfam" id="PF00211">
    <property type="entry name" value="Guanylate_cyc"/>
    <property type="match status" value="1"/>
</dbReference>
<dbReference type="SUPFAM" id="SSF55781">
    <property type="entry name" value="GAF domain-like"/>
    <property type="match status" value="1"/>
</dbReference>
<dbReference type="RefSeq" id="WP_172188754.1">
    <property type="nucleotide sequence ID" value="NZ_CAWPPK010000268.1"/>
</dbReference>
<keyword evidence="2" id="KW-0808">Transferase</keyword>
<dbReference type="SUPFAM" id="SSF52172">
    <property type="entry name" value="CheY-like"/>
    <property type="match status" value="1"/>
</dbReference>
<dbReference type="InterPro" id="IPR000014">
    <property type="entry name" value="PAS"/>
</dbReference>
<keyword evidence="6" id="KW-1133">Transmembrane helix</keyword>
<dbReference type="InterPro" id="IPR029016">
    <property type="entry name" value="GAF-like_dom_sf"/>
</dbReference>
<dbReference type="CDD" id="cd00130">
    <property type="entry name" value="PAS"/>
    <property type="match status" value="1"/>
</dbReference>
<evidence type="ECO:0000256" key="8">
    <source>
        <dbReference type="ARBA" id="ARBA00023239"/>
    </source>
</evidence>
<evidence type="ECO:0000259" key="12">
    <source>
        <dbReference type="PROSITE" id="PS50110"/>
    </source>
</evidence>
<evidence type="ECO:0000259" key="14">
    <source>
        <dbReference type="PROSITE" id="PS50113"/>
    </source>
</evidence>
<feature type="domain" description="Response regulatory" evidence="12">
    <location>
        <begin position="13"/>
        <end position="129"/>
    </location>
</feature>
<evidence type="ECO:0000313" key="17">
    <source>
        <dbReference type="Proteomes" id="UP000702425"/>
    </source>
</evidence>
<feature type="domain" description="PAS" evidence="13">
    <location>
        <begin position="338"/>
        <end position="379"/>
    </location>
</feature>
<organism evidence="16 17">
    <name type="scientific">Microcoleus asticus IPMA8</name>
    <dbReference type="NCBI Taxonomy" id="2563858"/>
    <lineage>
        <taxon>Bacteria</taxon>
        <taxon>Bacillati</taxon>
        <taxon>Cyanobacteriota</taxon>
        <taxon>Cyanophyceae</taxon>
        <taxon>Oscillatoriophycideae</taxon>
        <taxon>Oscillatoriales</taxon>
        <taxon>Microcoleaceae</taxon>
        <taxon>Microcoleus</taxon>
        <taxon>Microcoleus asticus</taxon>
    </lineage>
</organism>
<evidence type="ECO:0000256" key="7">
    <source>
        <dbReference type="ARBA" id="ARBA00023136"/>
    </source>
</evidence>
<dbReference type="GO" id="GO:0004016">
    <property type="term" value="F:adenylate cyclase activity"/>
    <property type="evidence" value="ECO:0007669"/>
    <property type="project" value="UniProtKB-EC"/>
</dbReference>
<dbReference type="PANTHER" id="PTHR11920">
    <property type="entry name" value="GUANYLYL CYCLASE"/>
    <property type="match status" value="1"/>
</dbReference>
<dbReference type="CDD" id="cd19920">
    <property type="entry name" value="REC_PA4781-like"/>
    <property type="match status" value="1"/>
</dbReference>
<keyword evidence="8 10" id="KW-0456">Lyase</keyword>
<dbReference type="SUPFAM" id="SSF55073">
    <property type="entry name" value="Nucleotide cyclase"/>
    <property type="match status" value="1"/>
</dbReference>
<reference evidence="16 17" key="1">
    <citation type="journal article" date="2020" name="Sci. Rep.">
        <title>A novel cyanobacterial geosmin producer, revising GeoA distribution and dispersion patterns in Bacteria.</title>
        <authorList>
            <person name="Churro C."/>
            <person name="Semedo-Aguiar A.P."/>
            <person name="Silva A.D."/>
            <person name="Pereira-Leal J.B."/>
            <person name="Leite R.B."/>
        </authorList>
    </citation>
    <scope>NUCLEOTIDE SEQUENCE [LARGE SCALE GENOMIC DNA]</scope>
    <source>
        <strain evidence="16 17">IPMA8</strain>
    </source>
</reference>
<dbReference type="InterPro" id="IPR050401">
    <property type="entry name" value="Cyclic_nucleotide_synthase"/>
</dbReference>
<name>A0ABX2CYD6_9CYAN</name>
<dbReference type="Pfam" id="PF00072">
    <property type="entry name" value="Response_reg"/>
    <property type="match status" value="1"/>
</dbReference>
<comment type="subcellular location">
    <subcellularLocation>
        <location evidence="1">Membrane</location>
    </subcellularLocation>
</comment>
<dbReference type="InterPro" id="IPR003018">
    <property type="entry name" value="GAF"/>
</dbReference>
<dbReference type="InterPro" id="IPR001054">
    <property type="entry name" value="A/G_cyclase"/>
</dbReference>
<evidence type="ECO:0000256" key="4">
    <source>
        <dbReference type="ARBA" id="ARBA00022741"/>
    </source>
</evidence>
<dbReference type="SMART" id="SM00086">
    <property type="entry name" value="PAC"/>
    <property type="match status" value="1"/>
</dbReference>
<protein>
    <submittedName>
        <fullName evidence="16">Adenylate cyclase</fullName>
        <ecNumber evidence="16">4.6.1.1</ecNumber>
    </submittedName>
</protein>
<keyword evidence="17" id="KW-1185">Reference proteome</keyword>
<evidence type="ECO:0000256" key="11">
    <source>
        <dbReference type="SAM" id="Coils"/>
    </source>
</evidence>
<accession>A0ABX2CYD6</accession>
<evidence type="ECO:0000259" key="13">
    <source>
        <dbReference type="PROSITE" id="PS50112"/>
    </source>
</evidence>
<feature type="domain" description="PAC" evidence="14">
    <location>
        <begin position="413"/>
        <end position="465"/>
    </location>
</feature>
<evidence type="ECO:0000256" key="6">
    <source>
        <dbReference type="ARBA" id="ARBA00022989"/>
    </source>
</evidence>
<dbReference type="SMART" id="SM00065">
    <property type="entry name" value="GAF"/>
    <property type="match status" value="1"/>
</dbReference>
<feature type="domain" description="Guanylate cyclase" evidence="15">
    <location>
        <begin position="501"/>
        <end position="628"/>
    </location>
</feature>
<dbReference type="PROSITE" id="PS50112">
    <property type="entry name" value="PAS"/>
    <property type="match status" value="1"/>
</dbReference>
<dbReference type="Gene3D" id="3.40.50.2300">
    <property type="match status" value="1"/>
</dbReference>
<feature type="coiled-coil region" evidence="11">
    <location>
        <begin position="131"/>
        <end position="172"/>
    </location>
</feature>